<reference evidence="3" key="1">
    <citation type="journal article" date="2019" name="Int. J. Syst. Evol. Microbiol.">
        <title>The Global Catalogue of Microorganisms (GCM) 10K type strain sequencing project: providing services to taxonomists for standard genome sequencing and annotation.</title>
        <authorList>
            <consortium name="The Broad Institute Genomics Platform"/>
            <consortium name="The Broad Institute Genome Sequencing Center for Infectious Disease"/>
            <person name="Wu L."/>
            <person name="Ma J."/>
        </authorList>
    </citation>
    <scope>NUCLEOTIDE SEQUENCE [LARGE SCALE GENOMIC DNA]</scope>
    <source>
        <strain evidence="3">KCTC 52231</strain>
    </source>
</reference>
<dbReference type="RefSeq" id="WP_182304876.1">
    <property type="nucleotide sequence ID" value="NZ_CP059896.1"/>
</dbReference>
<evidence type="ECO:0000256" key="1">
    <source>
        <dbReference type="SAM" id="MobiDB-lite"/>
    </source>
</evidence>
<evidence type="ECO:0000313" key="2">
    <source>
        <dbReference type="EMBL" id="MFC3163719.1"/>
    </source>
</evidence>
<dbReference type="Proteomes" id="UP001595647">
    <property type="component" value="Unassembled WGS sequence"/>
</dbReference>
<comment type="caution">
    <text evidence="2">The sequence shown here is derived from an EMBL/GenBank/DDBJ whole genome shotgun (WGS) entry which is preliminary data.</text>
</comment>
<proteinExistence type="predicted"/>
<dbReference type="EMBL" id="JBHRTG010000009">
    <property type="protein sequence ID" value="MFC3163719.1"/>
    <property type="molecule type" value="Genomic_DNA"/>
</dbReference>
<sequence>MSVFSSEGKEGGSDGKEGKDDAARLAGIEAISLPMERFGRGKPDFKRHFFRVDLKQNPDASAELLRKSDEYWQAASDYGLLDSVTRLPDGSVHLVLSLKEEGEIKDLVAGDPGVEAGAFSLGGHAKI</sequence>
<gene>
    <name evidence="2" type="ORF">ACFOHV_10565</name>
</gene>
<feature type="region of interest" description="Disordered" evidence="1">
    <location>
        <begin position="1"/>
        <end position="21"/>
    </location>
</feature>
<name>A0ABV7HZA4_9HYPH</name>
<organism evidence="2 3">
    <name type="scientific">Ciceribacter thiooxidans</name>
    <dbReference type="NCBI Taxonomy" id="1969821"/>
    <lineage>
        <taxon>Bacteria</taxon>
        <taxon>Pseudomonadati</taxon>
        <taxon>Pseudomonadota</taxon>
        <taxon>Alphaproteobacteria</taxon>
        <taxon>Hyphomicrobiales</taxon>
        <taxon>Rhizobiaceae</taxon>
        <taxon>Ciceribacter</taxon>
    </lineage>
</organism>
<feature type="compositionally biased region" description="Basic and acidic residues" evidence="1">
    <location>
        <begin position="7"/>
        <end position="21"/>
    </location>
</feature>
<accession>A0ABV7HZA4</accession>
<keyword evidence="3" id="KW-1185">Reference proteome</keyword>
<evidence type="ECO:0000313" key="3">
    <source>
        <dbReference type="Proteomes" id="UP001595647"/>
    </source>
</evidence>
<protein>
    <submittedName>
        <fullName evidence="2">Uncharacterized protein</fullName>
    </submittedName>
</protein>